<dbReference type="EMBL" id="MNTG01000001">
    <property type="protein sequence ID" value="OLA39533.1"/>
    <property type="molecule type" value="Genomic_DNA"/>
</dbReference>
<gene>
    <name evidence="2" type="ORF">BHW43_01220</name>
</gene>
<protein>
    <submittedName>
        <fullName evidence="2">Uncharacterized protein</fullName>
    </submittedName>
</protein>
<keyword evidence="1" id="KW-1133">Transmembrane helix</keyword>
<keyword evidence="1" id="KW-0812">Transmembrane</keyword>
<organism evidence="2 3">
    <name type="scientific">Phascolarctobacterium succinatutens</name>
    <dbReference type="NCBI Taxonomy" id="626940"/>
    <lineage>
        <taxon>Bacteria</taxon>
        <taxon>Bacillati</taxon>
        <taxon>Bacillota</taxon>
        <taxon>Negativicutes</taxon>
        <taxon>Acidaminococcales</taxon>
        <taxon>Acidaminococcaceae</taxon>
        <taxon>Phascolarctobacterium</taxon>
    </lineage>
</organism>
<keyword evidence="1" id="KW-0472">Membrane</keyword>
<evidence type="ECO:0000313" key="3">
    <source>
        <dbReference type="Proteomes" id="UP000186777"/>
    </source>
</evidence>
<sequence length="72" mass="8526">MKKFLMKIKVNMLIVLIISLLGGMAGSYFFNNRWLGLIVAIPLCALYIYQVYQVQADYREQHTKKKHTNKYR</sequence>
<dbReference type="Proteomes" id="UP000186777">
    <property type="component" value="Unassembled WGS sequence"/>
</dbReference>
<feature type="transmembrane region" description="Helical" evidence="1">
    <location>
        <begin position="35"/>
        <end position="52"/>
    </location>
</feature>
<proteinExistence type="predicted"/>
<reference evidence="2 3" key="1">
    <citation type="journal article" date="2016" name="Nat. Biotechnol.">
        <title>Measurement of bacterial replication rates in microbial communities.</title>
        <authorList>
            <person name="Brown C.T."/>
            <person name="Olm M.R."/>
            <person name="Thomas B.C."/>
            <person name="Banfield J.F."/>
        </authorList>
    </citation>
    <scope>NUCLEOTIDE SEQUENCE [LARGE SCALE GENOMIC DNA]</scope>
    <source>
        <strain evidence="2">46_33</strain>
    </source>
</reference>
<dbReference type="AlphaFoldDB" id="A0A1Q6RAY6"/>
<evidence type="ECO:0000256" key="1">
    <source>
        <dbReference type="SAM" id="Phobius"/>
    </source>
</evidence>
<comment type="caution">
    <text evidence="2">The sequence shown here is derived from an EMBL/GenBank/DDBJ whole genome shotgun (WGS) entry which is preliminary data.</text>
</comment>
<evidence type="ECO:0000313" key="2">
    <source>
        <dbReference type="EMBL" id="OLA39533.1"/>
    </source>
</evidence>
<dbReference type="RefSeq" id="WP_293391733.1">
    <property type="nucleotide sequence ID" value="NZ_CAJLOJ010000001.1"/>
</dbReference>
<accession>A0A1Q6RAY6</accession>
<name>A0A1Q6RAY6_9FIRM</name>